<dbReference type="InterPro" id="IPR019430">
    <property type="entry name" value="7TM_GPCR_serpentine_rcpt_Srx"/>
</dbReference>
<organism evidence="3 4">
    <name type="scientific">Teladorsagia circumcincta</name>
    <name type="common">Brown stomach worm</name>
    <name type="synonym">Ostertagia circumcincta</name>
    <dbReference type="NCBI Taxonomy" id="45464"/>
    <lineage>
        <taxon>Eukaryota</taxon>
        <taxon>Metazoa</taxon>
        <taxon>Ecdysozoa</taxon>
        <taxon>Nematoda</taxon>
        <taxon>Chromadorea</taxon>
        <taxon>Rhabditida</taxon>
        <taxon>Rhabditina</taxon>
        <taxon>Rhabditomorpha</taxon>
        <taxon>Strongyloidea</taxon>
        <taxon>Trichostrongylidae</taxon>
        <taxon>Teladorsagia</taxon>
    </lineage>
</organism>
<name>A0A2G9UFQ1_TELCI</name>
<feature type="domain" description="7TM GPCR serpentine receptor class x (Srx)" evidence="2">
    <location>
        <begin position="19"/>
        <end position="114"/>
    </location>
</feature>
<feature type="transmembrane region" description="Helical" evidence="1">
    <location>
        <begin position="89"/>
        <end position="108"/>
    </location>
</feature>
<dbReference type="AlphaFoldDB" id="A0A2G9UFQ1"/>
<protein>
    <recommendedName>
        <fullName evidence="2">7TM GPCR serpentine receptor class x (Srx) domain-containing protein</fullName>
    </recommendedName>
</protein>
<evidence type="ECO:0000259" key="2">
    <source>
        <dbReference type="Pfam" id="PF10328"/>
    </source>
</evidence>
<evidence type="ECO:0000313" key="4">
    <source>
        <dbReference type="Proteomes" id="UP000230423"/>
    </source>
</evidence>
<dbReference type="PANTHER" id="PTHR23017">
    <property type="entry name" value="SERPENTINE RECEPTOR, CLASS X"/>
    <property type="match status" value="1"/>
</dbReference>
<dbReference type="EMBL" id="KZ347155">
    <property type="protein sequence ID" value="PIO68310.1"/>
    <property type="molecule type" value="Genomic_DNA"/>
</dbReference>
<keyword evidence="1" id="KW-0812">Transmembrane</keyword>
<keyword evidence="4" id="KW-1185">Reference proteome</keyword>
<dbReference type="PANTHER" id="PTHR23017:SF3">
    <property type="entry name" value="G-PROTEIN COUPLED RECEPTORS FAMILY 1 PROFILE DOMAIN-CONTAINING PROTEIN"/>
    <property type="match status" value="1"/>
</dbReference>
<feature type="transmembrane region" description="Helical" evidence="1">
    <location>
        <begin position="38"/>
        <end position="58"/>
    </location>
</feature>
<dbReference type="Pfam" id="PF10328">
    <property type="entry name" value="7TM_GPCR_Srx"/>
    <property type="match status" value="1"/>
</dbReference>
<reference evidence="3 4" key="1">
    <citation type="submission" date="2015-09" db="EMBL/GenBank/DDBJ databases">
        <title>Draft genome of the parasitic nematode Teladorsagia circumcincta isolate WARC Sus (inbred).</title>
        <authorList>
            <person name="Mitreva M."/>
        </authorList>
    </citation>
    <scope>NUCLEOTIDE SEQUENCE [LARGE SCALE GENOMIC DNA]</scope>
    <source>
        <strain evidence="3 4">S</strain>
    </source>
</reference>
<evidence type="ECO:0000256" key="1">
    <source>
        <dbReference type="SAM" id="Phobius"/>
    </source>
</evidence>
<dbReference type="Proteomes" id="UP000230423">
    <property type="component" value="Unassembled WGS sequence"/>
</dbReference>
<keyword evidence="1" id="KW-1133">Transmembrane helix</keyword>
<sequence>MGGGPGDRQFLHLRADVGFVAIAFPFQYRSIAFTHRKAYAIIAIIAAIYAVYSSVFLIDGCDFFYSHEFAKWQYGAKPCAQFFASYVDFYYNTSVTVAFTVIDILTIARLRCEQNPLTDVPGHKSFFLYNSRLADKKCRSGQQ</sequence>
<evidence type="ECO:0000313" key="3">
    <source>
        <dbReference type="EMBL" id="PIO68310.1"/>
    </source>
</evidence>
<proteinExistence type="predicted"/>
<gene>
    <name evidence="3" type="ORF">TELCIR_09906</name>
</gene>
<dbReference type="OrthoDB" id="5871655at2759"/>
<keyword evidence="1" id="KW-0472">Membrane</keyword>
<accession>A0A2G9UFQ1</accession>